<comment type="caution">
    <text evidence="2">The sequence shown here is derived from an EMBL/GenBank/DDBJ whole genome shotgun (WGS) entry which is preliminary data.</text>
</comment>
<dbReference type="InterPro" id="IPR032379">
    <property type="entry name" value="DUF4874"/>
</dbReference>
<feature type="domain" description="CBM6" evidence="1">
    <location>
        <begin position="420"/>
        <end position="542"/>
    </location>
</feature>
<dbReference type="InterPro" id="IPR055240">
    <property type="entry name" value="CBM13-like"/>
</dbReference>
<dbReference type="InterPro" id="IPR032267">
    <property type="entry name" value="DUF4832"/>
</dbReference>
<keyword evidence="3" id="KW-1185">Reference proteome</keyword>
<dbReference type="CDD" id="cd04081">
    <property type="entry name" value="CBM35_galactosidase-like"/>
    <property type="match status" value="1"/>
</dbReference>
<reference evidence="3" key="1">
    <citation type="journal article" date="2019" name="Int. J. Syst. Evol. Microbiol.">
        <title>The Global Catalogue of Microorganisms (GCM) 10K type strain sequencing project: providing services to taxonomists for standard genome sequencing and annotation.</title>
        <authorList>
            <consortium name="The Broad Institute Genomics Platform"/>
            <consortium name="The Broad Institute Genome Sequencing Center for Infectious Disease"/>
            <person name="Wu L."/>
            <person name="Ma J."/>
        </authorList>
    </citation>
    <scope>NUCLEOTIDE SEQUENCE [LARGE SCALE GENOMIC DNA]</scope>
    <source>
        <strain evidence="3">CCM 7044</strain>
    </source>
</reference>
<dbReference type="Pfam" id="PF16116">
    <property type="entry name" value="DUF4832"/>
    <property type="match status" value="1"/>
</dbReference>
<dbReference type="Pfam" id="PF22704">
    <property type="entry name" value="CBM13-like"/>
    <property type="match status" value="1"/>
</dbReference>
<dbReference type="InterPro" id="IPR008979">
    <property type="entry name" value="Galactose-bd-like_sf"/>
</dbReference>
<evidence type="ECO:0000313" key="2">
    <source>
        <dbReference type="EMBL" id="MFD2796474.1"/>
    </source>
</evidence>
<proteinExistence type="predicted"/>
<evidence type="ECO:0000259" key="1">
    <source>
        <dbReference type="PROSITE" id="PS51175"/>
    </source>
</evidence>
<dbReference type="InterPro" id="IPR005084">
    <property type="entry name" value="CBM6"/>
</dbReference>
<accession>A0ABW5VZ35</accession>
<evidence type="ECO:0000313" key="3">
    <source>
        <dbReference type="Proteomes" id="UP001597479"/>
    </source>
</evidence>
<dbReference type="Pfam" id="PF16173">
    <property type="entry name" value="DUF4874"/>
    <property type="match status" value="1"/>
</dbReference>
<organism evidence="2 3">
    <name type="scientific">Promicromonospora vindobonensis</name>
    <dbReference type="NCBI Taxonomy" id="195748"/>
    <lineage>
        <taxon>Bacteria</taxon>
        <taxon>Bacillati</taxon>
        <taxon>Actinomycetota</taxon>
        <taxon>Actinomycetes</taxon>
        <taxon>Micrococcales</taxon>
        <taxon>Promicromonosporaceae</taxon>
        <taxon>Promicromonospora</taxon>
    </lineage>
</organism>
<dbReference type="EMBL" id="JBHUOG010000002">
    <property type="protein sequence ID" value="MFD2796474.1"/>
    <property type="molecule type" value="Genomic_DNA"/>
</dbReference>
<dbReference type="PROSITE" id="PS51175">
    <property type="entry name" value="CBM6"/>
    <property type="match status" value="1"/>
</dbReference>
<dbReference type="RefSeq" id="WP_377188122.1">
    <property type="nucleotide sequence ID" value="NZ_JBHUOG010000002.1"/>
</dbReference>
<sequence>MSYAEDTSVFPNPERGFYHRVEVVGLTAADVAVARDQDITVLHSYIHLDAFRTSSISSSFLGDLAAGLDVARAGGVKIILRVAYNMGPYPDAEPDASESWIATHLDQLQPVFAEYSDVISSFEAGVVGAWGEWHTSTHGYDLDPDAKNRILKNILSTFPANRQVALRYPSDVRQQLPMLTATEGDRIGNHQDCFGASEPDDWGTWGRDGTPVAEDKAFIAEVGEQHVVGGETCNVDSPRADCQTALDEMPMMHFSYLNIDYEPNVIQNYRDQGCFDTLQRNLGYRFRLLDADLPDTVHPGGQLDLRIDLRNDGWAAPYNSRPVFAVLDGAGGTYALPVPADPRDWASGGEVRISPSLTVPSDVPAGSYRLSLWLPDQEPGLRVNPAYSVRFANIGTWDPATGYNVLSDEVTVQAGAGSTASHEAEASGNLLQGGATVAACGACSGDSKVGYLGNGGTLTFTGVDGGPGGARQLTIHYTTAEQRTASISVNGADSNVISFGPTGGWDVVGTRTVPVTLAAGANTVRFANSGGWAPDVDRIVISGS</sequence>
<dbReference type="Proteomes" id="UP001597479">
    <property type="component" value="Unassembled WGS sequence"/>
</dbReference>
<dbReference type="SUPFAM" id="SSF49785">
    <property type="entry name" value="Galactose-binding domain-like"/>
    <property type="match status" value="1"/>
</dbReference>
<gene>
    <name evidence="2" type="ORF">ACFS27_23130</name>
</gene>
<dbReference type="Gene3D" id="2.60.120.260">
    <property type="entry name" value="Galactose-binding domain-like"/>
    <property type="match status" value="1"/>
</dbReference>
<name>A0ABW5VZ35_9MICO</name>
<protein>
    <submittedName>
        <fullName evidence="2">DUF4832 domain-containing protein</fullName>
    </submittedName>
</protein>